<gene>
    <name evidence="2" type="ORF">EVAR_95974_1</name>
</gene>
<dbReference type="Proteomes" id="UP000299102">
    <property type="component" value="Unassembled WGS sequence"/>
</dbReference>
<comment type="caution">
    <text evidence="2">The sequence shown here is derived from an EMBL/GenBank/DDBJ whole genome shotgun (WGS) entry which is preliminary data.</text>
</comment>
<accession>A0A4C1V844</accession>
<evidence type="ECO:0000313" key="3">
    <source>
        <dbReference type="Proteomes" id="UP000299102"/>
    </source>
</evidence>
<evidence type="ECO:0000313" key="2">
    <source>
        <dbReference type="EMBL" id="GBP34869.1"/>
    </source>
</evidence>
<evidence type="ECO:0000256" key="1">
    <source>
        <dbReference type="SAM" id="MobiDB-lite"/>
    </source>
</evidence>
<dbReference type="AlphaFoldDB" id="A0A4C1V844"/>
<name>A0A4C1V844_EUMVA</name>
<keyword evidence="3" id="KW-1185">Reference proteome</keyword>
<dbReference type="EMBL" id="BGZK01000295">
    <property type="protein sequence ID" value="GBP34869.1"/>
    <property type="molecule type" value="Genomic_DNA"/>
</dbReference>
<feature type="region of interest" description="Disordered" evidence="1">
    <location>
        <begin position="27"/>
        <end position="48"/>
    </location>
</feature>
<proteinExistence type="predicted"/>
<reference evidence="2 3" key="1">
    <citation type="journal article" date="2019" name="Commun. Biol.">
        <title>The bagworm genome reveals a unique fibroin gene that provides high tensile strength.</title>
        <authorList>
            <person name="Kono N."/>
            <person name="Nakamura H."/>
            <person name="Ohtoshi R."/>
            <person name="Tomita M."/>
            <person name="Numata K."/>
            <person name="Arakawa K."/>
        </authorList>
    </citation>
    <scope>NUCLEOTIDE SEQUENCE [LARGE SCALE GENOMIC DNA]</scope>
</reference>
<protein>
    <submittedName>
        <fullName evidence="2">Uncharacterized protein</fullName>
    </submittedName>
</protein>
<sequence length="79" mass="8648">MRPRLHGNKSAHIVQKRKVIVGELRSASRHPTVTHEAVKTPGKRNANGPGAAALLTQQLDIALRINSPSTCVEDFSRRT</sequence>
<organism evidence="2 3">
    <name type="scientific">Eumeta variegata</name>
    <name type="common">Bagworm moth</name>
    <name type="synonym">Eumeta japonica</name>
    <dbReference type="NCBI Taxonomy" id="151549"/>
    <lineage>
        <taxon>Eukaryota</taxon>
        <taxon>Metazoa</taxon>
        <taxon>Ecdysozoa</taxon>
        <taxon>Arthropoda</taxon>
        <taxon>Hexapoda</taxon>
        <taxon>Insecta</taxon>
        <taxon>Pterygota</taxon>
        <taxon>Neoptera</taxon>
        <taxon>Endopterygota</taxon>
        <taxon>Lepidoptera</taxon>
        <taxon>Glossata</taxon>
        <taxon>Ditrysia</taxon>
        <taxon>Tineoidea</taxon>
        <taxon>Psychidae</taxon>
        <taxon>Oiketicinae</taxon>
        <taxon>Eumeta</taxon>
    </lineage>
</organism>